<reference evidence="1" key="2">
    <citation type="submission" date="2020-11" db="EMBL/GenBank/DDBJ databases">
        <authorList>
            <person name="McCartney M.A."/>
            <person name="Auch B."/>
            <person name="Kono T."/>
            <person name="Mallez S."/>
            <person name="Becker A."/>
            <person name="Gohl D.M."/>
            <person name="Silverstein K.A.T."/>
            <person name="Koren S."/>
            <person name="Bechman K.B."/>
            <person name="Herman A."/>
            <person name="Abrahante J.E."/>
            <person name="Garbe J."/>
        </authorList>
    </citation>
    <scope>NUCLEOTIDE SEQUENCE</scope>
    <source>
        <strain evidence="1">Duluth1</strain>
        <tissue evidence="1">Whole animal</tissue>
    </source>
</reference>
<protein>
    <submittedName>
        <fullName evidence="1">Uncharacterized protein</fullName>
    </submittedName>
</protein>
<name>A0A9D4C111_DREPO</name>
<dbReference type="EMBL" id="JAIWYP010000013">
    <property type="protein sequence ID" value="KAH3715317.1"/>
    <property type="molecule type" value="Genomic_DNA"/>
</dbReference>
<sequence length="117" mass="13312">MAHSRPPRYTQNARVLVIQSPATLGADEPEVPLILTTNKEKTNATWKTEYKQHYTESQANVKKQRNMENDIKENTAIVNTSRALWPIKDINVPREMKTLGAINKSTNNNANHNIDDD</sequence>
<keyword evidence="2" id="KW-1185">Reference proteome</keyword>
<reference evidence="1" key="1">
    <citation type="journal article" date="2019" name="bioRxiv">
        <title>The Genome of the Zebra Mussel, Dreissena polymorpha: A Resource for Invasive Species Research.</title>
        <authorList>
            <person name="McCartney M.A."/>
            <person name="Auch B."/>
            <person name="Kono T."/>
            <person name="Mallez S."/>
            <person name="Zhang Y."/>
            <person name="Obille A."/>
            <person name="Becker A."/>
            <person name="Abrahante J.E."/>
            <person name="Garbe J."/>
            <person name="Badalamenti J.P."/>
            <person name="Herman A."/>
            <person name="Mangelson H."/>
            <person name="Liachko I."/>
            <person name="Sullivan S."/>
            <person name="Sone E.D."/>
            <person name="Koren S."/>
            <person name="Silverstein K.A.T."/>
            <person name="Beckman K.B."/>
            <person name="Gohl D.M."/>
        </authorList>
    </citation>
    <scope>NUCLEOTIDE SEQUENCE</scope>
    <source>
        <strain evidence="1">Duluth1</strain>
        <tissue evidence="1">Whole animal</tissue>
    </source>
</reference>
<accession>A0A9D4C111</accession>
<evidence type="ECO:0000313" key="1">
    <source>
        <dbReference type="EMBL" id="KAH3715317.1"/>
    </source>
</evidence>
<dbReference type="AlphaFoldDB" id="A0A9D4C111"/>
<dbReference type="Proteomes" id="UP000828390">
    <property type="component" value="Unassembled WGS sequence"/>
</dbReference>
<proteinExistence type="predicted"/>
<organism evidence="1 2">
    <name type="scientific">Dreissena polymorpha</name>
    <name type="common">Zebra mussel</name>
    <name type="synonym">Mytilus polymorpha</name>
    <dbReference type="NCBI Taxonomy" id="45954"/>
    <lineage>
        <taxon>Eukaryota</taxon>
        <taxon>Metazoa</taxon>
        <taxon>Spiralia</taxon>
        <taxon>Lophotrochozoa</taxon>
        <taxon>Mollusca</taxon>
        <taxon>Bivalvia</taxon>
        <taxon>Autobranchia</taxon>
        <taxon>Heteroconchia</taxon>
        <taxon>Euheterodonta</taxon>
        <taxon>Imparidentia</taxon>
        <taxon>Neoheterodontei</taxon>
        <taxon>Myida</taxon>
        <taxon>Dreissenoidea</taxon>
        <taxon>Dreissenidae</taxon>
        <taxon>Dreissena</taxon>
    </lineage>
</organism>
<evidence type="ECO:0000313" key="2">
    <source>
        <dbReference type="Proteomes" id="UP000828390"/>
    </source>
</evidence>
<gene>
    <name evidence="1" type="ORF">DPMN_058023</name>
</gene>
<comment type="caution">
    <text evidence="1">The sequence shown here is derived from an EMBL/GenBank/DDBJ whole genome shotgun (WGS) entry which is preliminary data.</text>
</comment>